<evidence type="ECO:0000256" key="2">
    <source>
        <dbReference type="ARBA" id="ARBA00022829"/>
    </source>
</evidence>
<dbReference type="InterPro" id="IPR041468">
    <property type="entry name" value="HTH_ParB/Spo0J"/>
</dbReference>
<evidence type="ECO:0000256" key="3">
    <source>
        <dbReference type="ARBA" id="ARBA00023125"/>
    </source>
</evidence>
<dbReference type="InterPro" id="IPR050336">
    <property type="entry name" value="Chromosome_partition/occlusion"/>
</dbReference>
<proteinExistence type="inferred from homology"/>
<dbReference type="InterPro" id="IPR036086">
    <property type="entry name" value="ParB/Sulfiredoxin_sf"/>
</dbReference>
<dbReference type="GO" id="GO:0045881">
    <property type="term" value="P:positive regulation of sporulation resulting in formation of a cellular spore"/>
    <property type="evidence" value="ECO:0007669"/>
    <property type="project" value="TreeGrafter"/>
</dbReference>
<protein>
    <submittedName>
        <fullName evidence="5">Chromosome partitioning protein</fullName>
    </submittedName>
</protein>
<keyword evidence="3" id="KW-0238">DNA-binding</keyword>
<accession>A0A564ZGS9</accession>
<dbReference type="NCBIfam" id="TIGR00180">
    <property type="entry name" value="parB_part"/>
    <property type="match status" value="1"/>
</dbReference>
<comment type="similarity">
    <text evidence="1">Belongs to the ParB family.</text>
</comment>
<keyword evidence="2" id="KW-0159">Chromosome partition</keyword>
<dbReference type="AlphaFoldDB" id="A0A564ZGS9"/>
<evidence type="ECO:0000259" key="4">
    <source>
        <dbReference type="SMART" id="SM00470"/>
    </source>
</evidence>
<dbReference type="GO" id="GO:0005694">
    <property type="term" value="C:chromosome"/>
    <property type="evidence" value="ECO:0007669"/>
    <property type="project" value="TreeGrafter"/>
</dbReference>
<name>A0A564ZGS9_9BACT</name>
<dbReference type="GO" id="GO:0003677">
    <property type="term" value="F:DNA binding"/>
    <property type="evidence" value="ECO:0007669"/>
    <property type="project" value="UniProtKB-KW"/>
</dbReference>
<dbReference type="InterPro" id="IPR057240">
    <property type="entry name" value="ParB_dimer_C"/>
</dbReference>
<feature type="domain" description="ParB-like N-terminal" evidence="4">
    <location>
        <begin position="24"/>
        <end position="113"/>
    </location>
</feature>
<dbReference type="Proteomes" id="UP000334340">
    <property type="component" value="Unassembled WGS sequence"/>
</dbReference>
<dbReference type="Pfam" id="PF23552">
    <property type="entry name" value="ParB_C"/>
    <property type="match status" value="1"/>
</dbReference>
<dbReference type="EMBL" id="CABIKM010000001">
    <property type="protein sequence ID" value="VUZ83758.1"/>
    <property type="molecule type" value="Genomic_DNA"/>
</dbReference>
<dbReference type="FunFam" id="1.10.10.2830:FF:000001">
    <property type="entry name" value="Chromosome partitioning protein ParB"/>
    <property type="match status" value="1"/>
</dbReference>
<dbReference type="SUPFAM" id="SSF110849">
    <property type="entry name" value="ParB/Sulfiredoxin"/>
    <property type="match status" value="1"/>
</dbReference>
<dbReference type="Pfam" id="PF02195">
    <property type="entry name" value="ParB_N"/>
    <property type="match status" value="1"/>
</dbReference>
<keyword evidence="6" id="KW-1185">Reference proteome</keyword>
<sequence length="281" mass="30764">MAQRRALGRGLETLIPGADLSGVMQVRIEEIAPGTSQPRHSMNDAKLNELAASIKAHGVLLPILLRRDGGRLEVVAGERRLRAARIAGLDTVPALVKEFSSSQALEVALVENLQREDLNPIEQAEAYLRLQDEFGLTQEEVARRVGRDRSSVANALRLLKLPTQVQGDLVDGTLSEGHARALLGLERAADQIRARDETIRRGLSVRATETLVRRLKQVDTAPKRPVASEPAILAAEDALRQALGTKVHICKKGKGGTIEVEFYSTDDLDRIYERICGPNAR</sequence>
<dbReference type="PANTHER" id="PTHR33375">
    <property type="entry name" value="CHROMOSOME-PARTITIONING PROTEIN PARB-RELATED"/>
    <property type="match status" value="1"/>
</dbReference>
<dbReference type="Pfam" id="PF17762">
    <property type="entry name" value="HTH_ParB"/>
    <property type="match status" value="1"/>
</dbReference>
<dbReference type="Gene3D" id="3.90.1530.30">
    <property type="match status" value="1"/>
</dbReference>
<gene>
    <name evidence="5" type="ORF">MELA_00111</name>
</gene>
<dbReference type="CDD" id="cd16393">
    <property type="entry name" value="SPO0J_N"/>
    <property type="match status" value="1"/>
</dbReference>
<evidence type="ECO:0000313" key="6">
    <source>
        <dbReference type="Proteomes" id="UP000334340"/>
    </source>
</evidence>
<dbReference type="InterPro" id="IPR003115">
    <property type="entry name" value="ParB_N"/>
</dbReference>
<reference evidence="5 6" key="1">
    <citation type="submission" date="2019-07" db="EMBL/GenBank/DDBJ databases">
        <authorList>
            <person name="Cremers G."/>
        </authorList>
    </citation>
    <scope>NUCLEOTIDE SEQUENCE [LARGE SCALE GENOMIC DNA]</scope>
</reference>
<dbReference type="PANTHER" id="PTHR33375:SF1">
    <property type="entry name" value="CHROMOSOME-PARTITIONING PROTEIN PARB-RELATED"/>
    <property type="match status" value="1"/>
</dbReference>
<dbReference type="InterPro" id="IPR004437">
    <property type="entry name" value="ParB/RepB/Spo0J"/>
</dbReference>
<dbReference type="SUPFAM" id="SSF109709">
    <property type="entry name" value="KorB DNA-binding domain-like"/>
    <property type="match status" value="1"/>
</dbReference>
<dbReference type="GO" id="GO:0007059">
    <property type="term" value="P:chromosome segregation"/>
    <property type="evidence" value="ECO:0007669"/>
    <property type="project" value="UniProtKB-KW"/>
</dbReference>
<evidence type="ECO:0000256" key="1">
    <source>
        <dbReference type="ARBA" id="ARBA00006295"/>
    </source>
</evidence>
<organism evidence="5 6">
    <name type="scientific">Candidatus Methylomirabilis lanthanidiphila</name>
    <dbReference type="NCBI Taxonomy" id="2211376"/>
    <lineage>
        <taxon>Bacteria</taxon>
        <taxon>Candidatus Methylomirabilota</taxon>
        <taxon>Candidatus Methylomirabilia</taxon>
        <taxon>Candidatus Methylomirabilales</taxon>
        <taxon>Candidatus Methylomirabilaceae</taxon>
        <taxon>Candidatus Methylomirabilis</taxon>
    </lineage>
</organism>
<dbReference type="Gene3D" id="1.10.10.2830">
    <property type="match status" value="1"/>
</dbReference>
<dbReference type="SMART" id="SM00470">
    <property type="entry name" value="ParB"/>
    <property type="match status" value="1"/>
</dbReference>
<dbReference type="FunFam" id="3.90.1530.30:FF:000001">
    <property type="entry name" value="Chromosome partitioning protein ParB"/>
    <property type="match status" value="1"/>
</dbReference>
<evidence type="ECO:0000313" key="5">
    <source>
        <dbReference type="EMBL" id="VUZ83758.1"/>
    </source>
</evidence>